<dbReference type="InterPro" id="IPR002136">
    <property type="entry name" value="Ribosomal_uL4"/>
</dbReference>
<dbReference type="EMBL" id="CAOQHR010000003">
    <property type="protein sequence ID" value="CAI6332397.1"/>
    <property type="molecule type" value="Genomic_DNA"/>
</dbReference>
<dbReference type="PANTHER" id="PTHR10746">
    <property type="entry name" value="50S RIBOSOMAL PROTEIN L4"/>
    <property type="match status" value="1"/>
</dbReference>
<dbReference type="AlphaFoldDB" id="A0A9W4UCC9"/>
<evidence type="ECO:0000256" key="2">
    <source>
        <dbReference type="ARBA" id="ARBA00022980"/>
    </source>
</evidence>
<name>A0A9W4UCC9_9PLEO</name>
<dbReference type="SUPFAM" id="SSF52166">
    <property type="entry name" value="Ribosomal protein L4"/>
    <property type="match status" value="1"/>
</dbReference>
<dbReference type="OrthoDB" id="275876at2759"/>
<evidence type="ECO:0000256" key="4">
    <source>
        <dbReference type="ARBA" id="ARBA00040565"/>
    </source>
</evidence>
<dbReference type="InterPro" id="IPR013005">
    <property type="entry name" value="Ribosomal_uL4-like"/>
</dbReference>
<dbReference type="InterPro" id="IPR023574">
    <property type="entry name" value="Ribosomal_uL4_dom_sf"/>
</dbReference>
<feature type="region of interest" description="Disordered" evidence="5">
    <location>
        <begin position="135"/>
        <end position="161"/>
    </location>
</feature>
<dbReference type="Gene3D" id="3.40.1370.10">
    <property type="match status" value="1"/>
</dbReference>
<organism evidence="6 7">
    <name type="scientific">Periconia digitata</name>
    <dbReference type="NCBI Taxonomy" id="1303443"/>
    <lineage>
        <taxon>Eukaryota</taxon>
        <taxon>Fungi</taxon>
        <taxon>Dikarya</taxon>
        <taxon>Ascomycota</taxon>
        <taxon>Pezizomycotina</taxon>
        <taxon>Dothideomycetes</taxon>
        <taxon>Pleosporomycetidae</taxon>
        <taxon>Pleosporales</taxon>
        <taxon>Massarineae</taxon>
        <taxon>Periconiaceae</taxon>
        <taxon>Periconia</taxon>
    </lineage>
</organism>
<dbReference type="Pfam" id="PF00573">
    <property type="entry name" value="Ribosomal_L4"/>
    <property type="match status" value="1"/>
</dbReference>
<sequence length="529" mass="59382">MASPRISHPMRGLPHQLNRLAIRQDAVPKSLSTSFARPITTSTSPRAAISPNTTPVDGPVPTVTPFAEQTVLATIHRFPSLEPLRLVKYPSNHLYLPTRKDILHRAVIFEGDSTRLGTASTKTRWEVHGSARKLAPQKGTGRARVGDKKSPIRTGGGVSHGPHFRDFSTDLPKKVYDLAWRTALSYRFRKGELIIVENAMEIESPSHRLLEHIFKLHERERGKGRSLLVTAADRPLLGQALEKMGRRRQALTTDEVDVKDLLELSRVIIERRALDSILKNHQRDLTNTKPSRLTYPSDPYELLRIPGWKQFSTLMQADPSERDAIRPDIYESVAHARLQEASKLEEGPEKGRLQTSVFDLAAEAKDLRRAQLPKPDPLEAEYADLEAEITHLRDPAAQKKAMVTLSETLVRWRDIVYQSAVLQAEATENRRDACAHRGELERADALQNEASDLRTDVAAVEIELFEAHAQLAEARADVCLLNGDRTGAAEQREHAQEMQAQAARLQEESEDVNEDIQEEDEQVAAKPKD</sequence>
<accession>A0A9W4UCC9</accession>
<reference evidence="6" key="1">
    <citation type="submission" date="2023-01" db="EMBL/GenBank/DDBJ databases">
        <authorList>
            <person name="Van Ghelder C."/>
            <person name="Rancurel C."/>
        </authorList>
    </citation>
    <scope>NUCLEOTIDE SEQUENCE</scope>
    <source>
        <strain evidence="6">CNCM I-4278</strain>
    </source>
</reference>
<dbReference type="Proteomes" id="UP001152607">
    <property type="component" value="Unassembled WGS sequence"/>
</dbReference>
<evidence type="ECO:0000256" key="3">
    <source>
        <dbReference type="ARBA" id="ARBA00023274"/>
    </source>
</evidence>
<feature type="region of interest" description="Disordered" evidence="5">
    <location>
        <begin position="488"/>
        <end position="529"/>
    </location>
</feature>
<keyword evidence="7" id="KW-1185">Reference proteome</keyword>
<evidence type="ECO:0000256" key="5">
    <source>
        <dbReference type="SAM" id="MobiDB-lite"/>
    </source>
</evidence>
<feature type="compositionally biased region" description="Acidic residues" evidence="5">
    <location>
        <begin position="508"/>
        <end position="522"/>
    </location>
</feature>
<gene>
    <name evidence="6" type="ORF">PDIGIT_LOCUS5420</name>
</gene>
<dbReference type="NCBIfam" id="TIGR03953">
    <property type="entry name" value="rplD_bact"/>
    <property type="match status" value="1"/>
</dbReference>
<evidence type="ECO:0000313" key="6">
    <source>
        <dbReference type="EMBL" id="CAI6332397.1"/>
    </source>
</evidence>
<dbReference type="PANTHER" id="PTHR10746:SF6">
    <property type="entry name" value="LARGE RIBOSOMAL SUBUNIT PROTEIN UL4M"/>
    <property type="match status" value="1"/>
</dbReference>
<proteinExistence type="inferred from homology"/>
<protein>
    <recommendedName>
        <fullName evidence="4">Large ribosomal subunit protein uL4m</fullName>
    </recommendedName>
</protein>
<evidence type="ECO:0000256" key="1">
    <source>
        <dbReference type="ARBA" id="ARBA00010528"/>
    </source>
</evidence>
<feature type="region of interest" description="Disordered" evidence="5">
    <location>
        <begin position="33"/>
        <end position="60"/>
    </location>
</feature>
<keyword evidence="3" id="KW-0687">Ribonucleoprotein</keyword>
<comment type="similarity">
    <text evidence="1">Belongs to the universal ribosomal protein uL4 family.</text>
</comment>
<comment type="caution">
    <text evidence="6">The sequence shown here is derived from an EMBL/GenBank/DDBJ whole genome shotgun (WGS) entry which is preliminary data.</text>
</comment>
<dbReference type="GO" id="GO:0005840">
    <property type="term" value="C:ribosome"/>
    <property type="evidence" value="ECO:0007669"/>
    <property type="project" value="UniProtKB-KW"/>
</dbReference>
<dbReference type="GO" id="GO:1990904">
    <property type="term" value="C:ribonucleoprotein complex"/>
    <property type="evidence" value="ECO:0007669"/>
    <property type="project" value="UniProtKB-KW"/>
</dbReference>
<dbReference type="GO" id="GO:0006412">
    <property type="term" value="P:translation"/>
    <property type="evidence" value="ECO:0007669"/>
    <property type="project" value="InterPro"/>
</dbReference>
<feature type="compositionally biased region" description="Polar residues" evidence="5">
    <location>
        <begin position="33"/>
        <end position="45"/>
    </location>
</feature>
<dbReference type="FunFam" id="3.40.1370.10:FF:000016">
    <property type="entry name" value="60S ribosomal protein L4, mitochondrial"/>
    <property type="match status" value="1"/>
</dbReference>
<keyword evidence="2" id="KW-0689">Ribosomal protein</keyword>
<evidence type="ECO:0000313" key="7">
    <source>
        <dbReference type="Proteomes" id="UP001152607"/>
    </source>
</evidence>
<dbReference type="GO" id="GO:0003735">
    <property type="term" value="F:structural constituent of ribosome"/>
    <property type="evidence" value="ECO:0007669"/>
    <property type="project" value="InterPro"/>
</dbReference>